<keyword evidence="2" id="KW-1185">Reference proteome</keyword>
<proteinExistence type="predicted"/>
<dbReference type="AlphaFoldDB" id="A0A8B6M949"/>
<organism evidence="1 2">
    <name type="scientific">Methylocella tundrae</name>
    <dbReference type="NCBI Taxonomy" id="227605"/>
    <lineage>
        <taxon>Bacteria</taxon>
        <taxon>Pseudomonadati</taxon>
        <taxon>Pseudomonadota</taxon>
        <taxon>Alphaproteobacteria</taxon>
        <taxon>Hyphomicrobiales</taxon>
        <taxon>Beijerinckiaceae</taxon>
        <taxon>Methylocella</taxon>
    </lineage>
</organism>
<dbReference type="Proteomes" id="UP000485880">
    <property type="component" value="Unassembled WGS sequence"/>
</dbReference>
<evidence type="ECO:0000313" key="2">
    <source>
        <dbReference type="Proteomes" id="UP000485880"/>
    </source>
</evidence>
<accession>A0A8B6M949</accession>
<sequence>MLLERGARALAPVPAGSAQQPMGYHLLREQKLARPELLEIEVLSAF</sequence>
<protein>
    <submittedName>
        <fullName evidence="1">Uncharacterized protein</fullName>
    </submittedName>
</protein>
<comment type="caution">
    <text evidence="1">The sequence shown here is derived from an EMBL/GenBank/DDBJ whole genome shotgun (WGS) entry which is preliminary data.</text>
</comment>
<reference evidence="1 2" key="1">
    <citation type="submission" date="2019-05" db="EMBL/GenBank/DDBJ databases">
        <authorList>
            <person name="Farhan Ul Haque M."/>
        </authorList>
    </citation>
    <scope>NUCLEOTIDE SEQUENCE [LARGE SCALE GENOMIC DNA]</scope>
    <source>
        <strain evidence="1">2</strain>
    </source>
</reference>
<name>A0A8B6M949_METTU</name>
<gene>
    <name evidence="1" type="ORF">MPC4_280018</name>
</gene>
<dbReference type="EMBL" id="CABFMQ020000085">
    <property type="protein sequence ID" value="VTZ50722.1"/>
    <property type="molecule type" value="Genomic_DNA"/>
</dbReference>
<evidence type="ECO:0000313" key="1">
    <source>
        <dbReference type="EMBL" id="VTZ50722.1"/>
    </source>
</evidence>